<dbReference type="RefSeq" id="WP_023506990.1">
    <property type="nucleotide sequence ID" value="NC_022357.1"/>
</dbReference>
<gene>
    <name evidence="3" type="ORF">SCD_n02413</name>
</gene>
<proteinExistence type="inferred from homology"/>
<reference evidence="3 4" key="1">
    <citation type="journal article" date="2012" name="Appl. Environ. Microbiol.">
        <title>Draft genome sequence of a psychrotolerant sulfur-oxidizing bacterium, Sulfuricella denitrificans skB26, and proteomic insights into cold adaptation.</title>
        <authorList>
            <person name="Watanabe T."/>
            <person name="Kojima H."/>
            <person name="Fukui M."/>
        </authorList>
    </citation>
    <scope>NUCLEOTIDE SEQUENCE [LARGE SCALE GENOMIC DNA]</scope>
    <source>
        <strain evidence="4">skB26</strain>
    </source>
</reference>
<evidence type="ECO:0000313" key="4">
    <source>
        <dbReference type="Proteomes" id="UP000015559"/>
    </source>
</evidence>
<dbReference type="PIRSF" id="PIRSF006221">
    <property type="entry name" value="Ketosamine-3-kinase"/>
    <property type="match status" value="1"/>
</dbReference>
<dbReference type="PANTHER" id="PTHR12149">
    <property type="entry name" value="FRUCTOSAMINE 3 KINASE-RELATED PROTEIN"/>
    <property type="match status" value="1"/>
</dbReference>
<dbReference type="HOGENOM" id="CLU_036517_0_1_4"/>
<dbReference type="EMBL" id="AP013066">
    <property type="protein sequence ID" value="BAN36221.1"/>
    <property type="molecule type" value="Genomic_DNA"/>
</dbReference>
<evidence type="ECO:0000256" key="2">
    <source>
        <dbReference type="PIRNR" id="PIRNR006221"/>
    </source>
</evidence>
<keyword evidence="2" id="KW-0808">Transferase</keyword>
<keyword evidence="2 3" id="KW-0418">Kinase</keyword>
<dbReference type="Gene3D" id="3.30.200.20">
    <property type="entry name" value="Phosphorylase Kinase, domain 1"/>
    <property type="match status" value="1"/>
</dbReference>
<accession>S6AIZ2</accession>
<evidence type="ECO:0000313" key="3">
    <source>
        <dbReference type="EMBL" id="BAN36221.1"/>
    </source>
</evidence>
<dbReference type="AlphaFoldDB" id="S6AIZ2"/>
<comment type="similarity">
    <text evidence="1 2">Belongs to the fructosamine kinase family.</text>
</comment>
<protein>
    <submittedName>
        <fullName evidence="3">Fructosamine/Ketosamine-3-kinase</fullName>
    </submittedName>
</protein>
<dbReference type="Pfam" id="PF03881">
    <property type="entry name" value="Fructosamin_kin"/>
    <property type="match status" value="1"/>
</dbReference>
<dbReference type="eggNOG" id="COG3001">
    <property type="taxonomic scope" value="Bacteria"/>
</dbReference>
<dbReference type="KEGG" id="sdr:SCD_n02413"/>
<dbReference type="GO" id="GO:0016301">
    <property type="term" value="F:kinase activity"/>
    <property type="evidence" value="ECO:0007669"/>
    <property type="project" value="UniProtKB-UniRule"/>
</dbReference>
<organism evidence="3 4">
    <name type="scientific">Sulfuricella denitrificans (strain DSM 22764 / NBRC 105220 / skB26)</name>
    <dbReference type="NCBI Taxonomy" id="1163617"/>
    <lineage>
        <taxon>Bacteria</taxon>
        <taxon>Pseudomonadati</taxon>
        <taxon>Pseudomonadota</taxon>
        <taxon>Betaproteobacteria</taxon>
        <taxon>Nitrosomonadales</taxon>
        <taxon>Sulfuricellaceae</taxon>
        <taxon>Sulfuricella</taxon>
    </lineage>
</organism>
<sequence length="297" mass="32631">MENEAMWQAIGKAIRVATGEEFAVRKCLAIGGGCINSTYIVEDGGRCFFIKLNHASGLVMFEAEADGLREIAATGVIRVPNPVCTGVAADSAFLVLEAVDFSSGSKGRPEDLGRHLADMHRVSATQYGWRRDNTIGSTPQVNTPTDNWPEFWRERRLRRQLVLAASNDYGGALQRKGERLLARLDGLFAGYAPMPSLLHGDLWGGNYAYSAAGEPVIFDPAVYYGDRETDLAMTELFGGFPAAFHAAYRESFPLDCGYPMRKTLYNLYHILNHLNMFGEGYLGQAEGMIEKLLSEAG</sequence>
<dbReference type="Gene3D" id="3.90.1200.10">
    <property type="match status" value="1"/>
</dbReference>
<dbReference type="PANTHER" id="PTHR12149:SF8">
    <property type="entry name" value="PROTEIN-RIBULOSAMINE 3-KINASE"/>
    <property type="match status" value="1"/>
</dbReference>
<dbReference type="InterPro" id="IPR016477">
    <property type="entry name" value="Fructo-/Ketosamine-3-kinase"/>
</dbReference>
<dbReference type="InterPro" id="IPR011009">
    <property type="entry name" value="Kinase-like_dom_sf"/>
</dbReference>
<dbReference type="STRING" id="1163617.SCD_n02413"/>
<dbReference type="Proteomes" id="UP000015559">
    <property type="component" value="Chromosome"/>
</dbReference>
<dbReference type="SUPFAM" id="SSF56112">
    <property type="entry name" value="Protein kinase-like (PK-like)"/>
    <property type="match status" value="1"/>
</dbReference>
<keyword evidence="4" id="KW-1185">Reference proteome</keyword>
<evidence type="ECO:0000256" key="1">
    <source>
        <dbReference type="ARBA" id="ARBA00009460"/>
    </source>
</evidence>
<name>S6AIZ2_SULDS</name>